<organism evidence="3 4">
    <name type="scientific">Pseudogymnoascus verrucosus</name>
    <dbReference type="NCBI Taxonomy" id="342668"/>
    <lineage>
        <taxon>Eukaryota</taxon>
        <taxon>Fungi</taxon>
        <taxon>Dikarya</taxon>
        <taxon>Ascomycota</taxon>
        <taxon>Pezizomycotina</taxon>
        <taxon>Leotiomycetes</taxon>
        <taxon>Thelebolales</taxon>
        <taxon>Thelebolaceae</taxon>
        <taxon>Pseudogymnoascus</taxon>
    </lineage>
</organism>
<feature type="region of interest" description="Disordered" evidence="2">
    <location>
        <begin position="308"/>
        <end position="338"/>
    </location>
</feature>
<dbReference type="GeneID" id="28839598"/>
<feature type="compositionally biased region" description="Polar residues" evidence="2">
    <location>
        <begin position="15"/>
        <end position="27"/>
    </location>
</feature>
<evidence type="ECO:0000256" key="1">
    <source>
        <dbReference type="SAM" id="Coils"/>
    </source>
</evidence>
<dbReference type="Proteomes" id="UP000091956">
    <property type="component" value="Unassembled WGS sequence"/>
</dbReference>
<feature type="region of interest" description="Disordered" evidence="2">
    <location>
        <begin position="1"/>
        <end position="78"/>
    </location>
</feature>
<reference evidence="4" key="2">
    <citation type="journal article" date="2018" name="Nat. Commun.">
        <title>Extreme sensitivity to ultraviolet light in the fungal pathogen causing white-nose syndrome of bats.</title>
        <authorList>
            <person name="Palmer J.M."/>
            <person name="Drees K.P."/>
            <person name="Foster J.T."/>
            <person name="Lindner D.L."/>
        </authorList>
    </citation>
    <scope>NUCLEOTIDE SEQUENCE [LARGE SCALE GENOMIC DNA]</scope>
    <source>
        <strain evidence="4">UAMH 10579</strain>
    </source>
</reference>
<feature type="compositionally biased region" description="Low complexity" evidence="2">
    <location>
        <begin position="58"/>
        <end position="78"/>
    </location>
</feature>
<gene>
    <name evidence="3" type="ORF">VE01_06212</name>
</gene>
<keyword evidence="4" id="KW-1185">Reference proteome</keyword>
<feature type="coiled-coil region" evidence="1">
    <location>
        <begin position="224"/>
        <end position="251"/>
    </location>
</feature>
<evidence type="ECO:0000256" key="2">
    <source>
        <dbReference type="SAM" id="MobiDB-lite"/>
    </source>
</evidence>
<feature type="region of interest" description="Disordered" evidence="2">
    <location>
        <begin position="200"/>
        <end position="223"/>
    </location>
</feature>
<feature type="compositionally biased region" description="Acidic residues" evidence="2">
    <location>
        <begin position="321"/>
        <end position="338"/>
    </location>
</feature>
<name>A0A1B8GG07_9PEZI</name>
<dbReference type="OrthoDB" id="10637308at2759"/>
<reference evidence="3 4" key="1">
    <citation type="submission" date="2016-03" db="EMBL/GenBank/DDBJ databases">
        <title>Comparative genomics of Pseudogymnoascus destructans, the fungus causing white-nose syndrome of bats.</title>
        <authorList>
            <person name="Palmer J.M."/>
            <person name="Drees K.P."/>
            <person name="Foster J.T."/>
            <person name="Lindner D.L."/>
        </authorList>
    </citation>
    <scope>NUCLEOTIDE SEQUENCE [LARGE SCALE GENOMIC DNA]</scope>
    <source>
        <strain evidence="3 4">UAMH 10579</strain>
    </source>
</reference>
<proteinExistence type="predicted"/>
<accession>A0A1B8GG07</accession>
<dbReference type="AlphaFoldDB" id="A0A1B8GG07"/>
<protein>
    <submittedName>
        <fullName evidence="3">Uncharacterized protein</fullName>
    </submittedName>
</protein>
<sequence>MDEPSDDTSCPPCQPNGTDAAATQTPHSDAVANILATTPDWRTQAGPSPAATAGEIRGQAAPQAANAGPQQGQAAAGHQAQAAFPAATTGQQFGVQAAAAAGHQGQIGGHSSQIGGFQNGFANTTTSFTFTTGTTSSSAFATTTSNQTAAIANQSRTRSRTLATTDFNTPHPTYHAHPSPFAATTPAARPIPRIVITTPDMRTHAPDSPTLHRARQPAHRRLRRHELQNRIAEHEQRIREMSDEADAQEMVTEALWVENEKLKRKIRELEGEGERRAGELERVREMAGRETERAAWAEGVLMLLEGWGEGEGEGWGRVDGGEDGEDGEGGGEEFMDCE</sequence>
<evidence type="ECO:0000313" key="3">
    <source>
        <dbReference type="EMBL" id="OBT94743.1"/>
    </source>
</evidence>
<dbReference type="RefSeq" id="XP_018128476.1">
    <property type="nucleotide sequence ID" value="XM_018275665.2"/>
</dbReference>
<evidence type="ECO:0000313" key="4">
    <source>
        <dbReference type="Proteomes" id="UP000091956"/>
    </source>
</evidence>
<dbReference type="EMBL" id="KV460241">
    <property type="protein sequence ID" value="OBT94743.1"/>
    <property type="molecule type" value="Genomic_DNA"/>
</dbReference>
<feature type="compositionally biased region" description="Basic residues" evidence="2">
    <location>
        <begin position="212"/>
        <end position="223"/>
    </location>
</feature>
<keyword evidence="1" id="KW-0175">Coiled coil</keyword>